<gene>
    <name evidence="2" type="ORF">EBB_16275</name>
</gene>
<name>A0ABR9DG16_9GAMM</name>
<protein>
    <submittedName>
        <fullName evidence="2">Glycosyltransferase family 1 protein</fullName>
    </submittedName>
</protein>
<feature type="domain" description="Spore protein YkvP/CgeB glycosyl transferase-like" evidence="1">
    <location>
        <begin position="230"/>
        <end position="373"/>
    </location>
</feature>
<dbReference type="Proteomes" id="UP000641152">
    <property type="component" value="Unassembled WGS sequence"/>
</dbReference>
<organism evidence="2 3">
    <name type="scientific">Methylomonas fluvii</name>
    <dbReference type="NCBI Taxonomy" id="1854564"/>
    <lineage>
        <taxon>Bacteria</taxon>
        <taxon>Pseudomonadati</taxon>
        <taxon>Pseudomonadota</taxon>
        <taxon>Gammaproteobacteria</taxon>
        <taxon>Methylococcales</taxon>
        <taxon>Methylococcaceae</taxon>
        <taxon>Methylomonas</taxon>
    </lineage>
</organism>
<accession>A0ABR9DG16</accession>
<dbReference type="EMBL" id="JACXST010000002">
    <property type="protein sequence ID" value="MBD9362044.1"/>
    <property type="molecule type" value="Genomic_DNA"/>
</dbReference>
<keyword evidence="3" id="KW-1185">Reference proteome</keyword>
<evidence type="ECO:0000259" key="1">
    <source>
        <dbReference type="Pfam" id="PF13524"/>
    </source>
</evidence>
<dbReference type="Pfam" id="PF13524">
    <property type="entry name" value="Glyco_trans_1_2"/>
    <property type="match status" value="1"/>
</dbReference>
<proteinExistence type="predicted"/>
<sequence>MARIALFLPNITPFYITLFFSIKKALESHGFQVIGWPGLLAGNELIEFCKRGRPDIVFEMNRTRSDIPEFPKDIIHIAWIVDNQGRKINTFSGSDIIYLFWQNWMKDCQASATKIMDWFPPGVDKDIYYPESLDFISDVSFVGHLSFPWTSRELKRVIYKSSDFVVTFADALRHLEDGVLKVDLTGFNEDDYIAVALSFLPESHRRQINLDNCVQYDLGCRAVLRMMFRRKLLDMAAACDVSLRFYGPGGWGKWDKYRPYYQTTLTDPDDIRRVYGSSRINLHEGVGVHFRTLDCMASGGLLFYLAGPDDKITGGIRTVFTPGIHYVEVQEANFSEKVAFYLAHPEERLEICDKASLEVLQKHTWNHRVQKLVDDLSFF</sequence>
<evidence type="ECO:0000313" key="2">
    <source>
        <dbReference type="EMBL" id="MBD9362044.1"/>
    </source>
</evidence>
<comment type="caution">
    <text evidence="2">The sequence shown here is derived from an EMBL/GenBank/DDBJ whole genome shotgun (WGS) entry which is preliminary data.</text>
</comment>
<evidence type="ECO:0000313" key="3">
    <source>
        <dbReference type="Proteomes" id="UP000641152"/>
    </source>
</evidence>
<dbReference type="InterPro" id="IPR055259">
    <property type="entry name" value="YkvP/CgeB_Glyco_trans-like"/>
</dbReference>
<reference evidence="2 3" key="1">
    <citation type="submission" date="2020-09" db="EMBL/GenBank/DDBJ databases">
        <title>Methylomonas albis sp. nov. and Methylomonas fluvii sp. nov.: Two cold-adapted methanotrophs from the River Elbe and an amended description of Methylovulum psychrotolerans strain Eb1.</title>
        <authorList>
            <person name="Bussmann I.K."/>
            <person name="Klings K.-W."/>
            <person name="Warnstedt J."/>
            <person name="Hoppert M."/>
            <person name="Saborowski A."/>
            <person name="Horn F."/>
            <person name="Liebner S."/>
        </authorList>
    </citation>
    <scope>NUCLEOTIDE SEQUENCE [LARGE SCALE GENOMIC DNA]</scope>
    <source>
        <strain evidence="2 3">EbB</strain>
    </source>
</reference>
<dbReference type="RefSeq" id="WP_192394786.1">
    <property type="nucleotide sequence ID" value="NZ_CAJHIU010000002.1"/>
</dbReference>